<organism evidence="1 2">
    <name type="scientific">Turbot reddish body iridovirus</name>
    <dbReference type="NCBI Taxonomy" id="273651"/>
    <lineage>
        <taxon>Viruses</taxon>
        <taxon>Varidnaviria</taxon>
        <taxon>Bamfordvirae</taxon>
        <taxon>Nucleocytoviricota</taxon>
        <taxon>Megaviricetes</taxon>
        <taxon>Pimascovirales</taxon>
        <taxon>Pimascovirales incertae sedis</taxon>
        <taxon>Iridoviridae</taxon>
        <taxon>Alphairidovirinae</taxon>
        <taxon>Megalocytivirus</taxon>
        <taxon>Megalocytivirus pagrus1</taxon>
        <taxon>Infectious spleen and kidney necrosis virus</taxon>
    </lineage>
</organism>
<dbReference type="Proteomes" id="UP000160942">
    <property type="component" value="Segment"/>
</dbReference>
<accession>E2CTY3</accession>
<name>E2CTY3_ISKNV</name>
<evidence type="ECO:0000313" key="1">
    <source>
        <dbReference type="EMBL" id="ADE34383.1"/>
    </source>
</evidence>
<proteinExistence type="predicted"/>
<dbReference type="EMBL" id="GQ273492">
    <property type="protein sequence ID" value="ADE34383.1"/>
    <property type="molecule type" value="Genomic_DNA"/>
</dbReference>
<evidence type="ECO:0000313" key="2">
    <source>
        <dbReference type="Proteomes" id="UP000160942"/>
    </source>
</evidence>
<reference evidence="1 2" key="1">
    <citation type="journal article" date="2010" name="Virol. J.">
        <title>Complete genome sequence of a Megalocytivirus (family Iridoviridae) associated with turbot mortality in China.</title>
        <authorList>
            <person name="Shi C.Y."/>
            <person name="Jia K.T."/>
            <person name="Yang B."/>
            <person name="Huang J."/>
        </authorList>
    </citation>
    <scope>NUCLEOTIDE SEQUENCE [LARGE SCALE GENOMIC DNA]</scope>
</reference>
<sequence length="311" mass="34920">MHIRRHVHFLHHGAWCKKDLHMDRFTLTRLQLAYMLLKRNMQPVPQAFDDNADPPELLQAMYNQPCDSLGEVRMRLTAPVEHTVSDDQLLAATHDTERQYLWLCTVSHTPYSPPRVDVSAAEVVLATQRLIDNMQGFEQTAANISEQMLTYQHSDSLKPLYELMDAVTANMSTVNRNLTESDALLNAEYVPKDNLDARLTENIHLTYRPPLVIPLVFAKQTGRAGAFESAPIQVPKTHSMLAVYGTVNCVGSLDVAVESGPTFRYMLRTTMNGVGAVRTGGYSTPQKTIRIVLIAPEHLTQVNLTAVIPFR</sequence>
<protein>
    <submittedName>
        <fullName evidence="1">ORF38R</fullName>
    </submittedName>
</protein>